<comment type="caution">
    <text evidence="1">The sequence shown here is derived from an EMBL/GenBank/DDBJ whole genome shotgun (WGS) entry which is preliminary data.</text>
</comment>
<accession>A0A0F9II89</accession>
<gene>
    <name evidence="1" type="ORF">LCGC14_1576660</name>
</gene>
<proteinExistence type="predicted"/>
<dbReference type="EMBL" id="LAZR01012357">
    <property type="protein sequence ID" value="KKM27252.1"/>
    <property type="molecule type" value="Genomic_DNA"/>
</dbReference>
<sequence length="137" mass="15599">MANFKLISMNMRMATEEDAHLPTYDHTKLMNINVCPTWGILRSSMHKRMPNVKRQMPLEAGSAAHEGFAAVRWMQLNKNQTSTRVQIDNAYMHGIRLFGESRFDQMKNTLSPSDGGEPMGDYYAGSSLHNRLQPLLN</sequence>
<reference evidence="1" key="1">
    <citation type="journal article" date="2015" name="Nature">
        <title>Complex archaea that bridge the gap between prokaryotes and eukaryotes.</title>
        <authorList>
            <person name="Spang A."/>
            <person name="Saw J.H."/>
            <person name="Jorgensen S.L."/>
            <person name="Zaremba-Niedzwiedzka K."/>
            <person name="Martijn J."/>
            <person name="Lind A.E."/>
            <person name="van Eijk R."/>
            <person name="Schleper C."/>
            <person name="Guy L."/>
            <person name="Ettema T.J."/>
        </authorList>
    </citation>
    <scope>NUCLEOTIDE SEQUENCE</scope>
</reference>
<organism evidence="1">
    <name type="scientific">marine sediment metagenome</name>
    <dbReference type="NCBI Taxonomy" id="412755"/>
    <lineage>
        <taxon>unclassified sequences</taxon>
        <taxon>metagenomes</taxon>
        <taxon>ecological metagenomes</taxon>
    </lineage>
</organism>
<protein>
    <submittedName>
        <fullName evidence="1">Uncharacterized protein</fullName>
    </submittedName>
</protein>
<dbReference type="AlphaFoldDB" id="A0A0F9II89"/>
<evidence type="ECO:0000313" key="1">
    <source>
        <dbReference type="EMBL" id="KKM27252.1"/>
    </source>
</evidence>
<name>A0A0F9II89_9ZZZZ</name>